<dbReference type="Proteomes" id="UP000828048">
    <property type="component" value="Chromosome 1"/>
</dbReference>
<comment type="caution">
    <text evidence="1">The sequence shown here is derived from an EMBL/GenBank/DDBJ whole genome shotgun (WGS) entry which is preliminary data.</text>
</comment>
<evidence type="ECO:0000313" key="2">
    <source>
        <dbReference type="Proteomes" id="UP000828048"/>
    </source>
</evidence>
<reference evidence="1 2" key="1">
    <citation type="journal article" date="2021" name="Hortic Res">
        <title>High-quality reference genome and annotation aids understanding of berry development for evergreen blueberry (Vaccinium darrowii).</title>
        <authorList>
            <person name="Yu J."/>
            <person name="Hulse-Kemp A.M."/>
            <person name="Babiker E."/>
            <person name="Staton M."/>
        </authorList>
    </citation>
    <scope>NUCLEOTIDE SEQUENCE [LARGE SCALE GENOMIC DNA]</scope>
    <source>
        <strain evidence="2">cv. NJ 8807/NJ 8810</strain>
        <tissue evidence="1">Young leaf</tissue>
    </source>
</reference>
<evidence type="ECO:0000313" key="1">
    <source>
        <dbReference type="EMBL" id="KAH7843945.1"/>
    </source>
</evidence>
<gene>
    <name evidence="1" type="ORF">Vadar_022704</name>
</gene>
<proteinExistence type="predicted"/>
<organism evidence="1 2">
    <name type="scientific">Vaccinium darrowii</name>
    <dbReference type="NCBI Taxonomy" id="229202"/>
    <lineage>
        <taxon>Eukaryota</taxon>
        <taxon>Viridiplantae</taxon>
        <taxon>Streptophyta</taxon>
        <taxon>Embryophyta</taxon>
        <taxon>Tracheophyta</taxon>
        <taxon>Spermatophyta</taxon>
        <taxon>Magnoliopsida</taxon>
        <taxon>eudicotyledons</taxon>
        <taxon>Gunneridae</taxon>
        <taxon>Pentapetalae</taxon>
        <taxon>asterids</taxon>
        <taxon>Ericales</taxon>
        <taxon>Ericaceae</taxon>
        <taxon>Vaccinioideae</taxon>
        <taxon>Vaccinieae</taxon>
        <taxon>Vaccinium</taxon>
    </lineage>
</organism>
<protein>
    <submittedName>
        <fullName evidence="1">Uncharacterized protein</fullName>
    </submittedName>
</protein>
<keyword evidence="2" id="KW-1185">Reference proteome</keyword>
<accession>A0ACB7XTS9</accession>
<sequence>MAAVINCRELDKAIEESYSQEWSEWSSFYYSPSPSYFPQSPPPPFSTSPPPSCPPSPNSFIVCRLASQSMEISPQNQQHDDSFDPPPRYFDRYWALVQQQLLQLWTDTLNLITRGRIMSSKMSEQYNSQGFIRSPAPQYIGVWQGHGSEWVARIRLRWNWLIIGTFETAEEAAIEHDEAALRAEPTTTPRTEIPPLQSPPTEEQQNPNDPAEGAPFSSESRRAHEGVQNRNSAAAVTTDRTTRKPKRSFGIGVQRSHRE</sequence>
<name>A0ACB7XTS9_9ERIC</name>
<dbReference type="EMBL" id="CM037151">
    <property type="protein sequence ID" value="KAH7843945.1"/>
    <property type="molecule type" value="Genomic_DNA"/>
</dbReference>